<dbReference type="InterPro" id="IPR051549">
    <property type="entry name" value="PEP_Utilizing_Enz"/>
</dbReference>
<dbReference type="Gene3D" id="3.30.470.20">
    <property type="entry name" value="ATP-grasp fold, B domain"/>
    <property type="match status" value="1"/>
</dbReference>
<evidence type="ECO:0000259" key="1">
    <source>
        <dbReference type="Pfam" id="PF00391"/>
    </source>
</evidence>
<dbReference type="InterPro" id="IPR002192">
    <property type="entry name" value="PPDK_AMP/ATP-bd"/>
</dbReference>
<dbReference type="Gene3D" id="3.50.30.10">
    <property type="entry name" value="Phosphohistidine domain"/>
    <property type="match status" value="1"/>
</dbReference>
<dbReference type="PANTHER" id="PTHR43615:SF1">
    <property type="entry name" value="PPDK_N DOMAIN-CONTAINING PROTEIN"/>
    <property type="match status" value="1"/>
</dbReference>
<dbReference type="InterPro" id="IPR008279">
    <property type="entry name" value="PEP-util_enz_mobile_dom"/>
</dbReference>
<dbReference type="GO" id="GO:0016301">
    <property type="term" value="F:kinase activity"/>
    <property type="evidence" value="ECO:0007669"/>
    <property type="project" value="InterPro"/>
</dbReference>
<dbReference type="Gene3D" id="3.30.1490.20">
    <property type="entry name" value="ATP-grasp fold, A domain"/>
    <property type="match status" value="1"/>
</dbReference>
<evidence type="ECO:0000313" key="3">
    <source>
        <dbReference type="EMBL" id="MBE6420697.1"/>
    </source>
</evidence>
<feature type="domain" description="PEP-utilising enzyme mobile" evidence="1">
    <location>
        <begin position="758"/>
        <end position="829"/>
    </location>
</feature>
<dbReference type="AlphaFoldDB" id="A0A928DMX2"/>
<accession>A0A928DMX2</accession>
<sequence>MKDILLFTDEQAQNIAFSGGKGANLSKMTRAGFPVPQGFIVTAQAYSHFIAQADFLDKEIARFDYTHPQKLVKQTEALKKKLAGLALPLSLRKEIHQALGKFKNIKAFSVRSSSTMEDLSGAAFAGQHDTFLNCVGEKEIEDKIKQCFLSLWHDRAVAYRHKQGFNQHDTTMAVVVQRMIQADTAGVGFSINPVNGNVHEILINANYGLGESVVSGESTVDQFIVSKKDSRILQSSVAEKEEKIVSLARGTKTVKLSGKEALKPCLTDSQIKQVAALNAKVEKHYGFPQDIEWAFQGRQLFLLQARPITTLPARWTRDESAERYPSVITPFTWDFVEKAFHISLNHSFRLMGLPPFEGKWFAMFDNYIYGNQNAVWLYMGQTPVQIANLDDLRSKIGFLKDRFSYVQELPVKWTRNLDTYLLGIGALMSEDLSKKNVSQVWDYLLRVADLGTNYFRPNIAISITQALLYKMFLYFITLAVGETEAKHLFPLLIATTETKTNLVNTELYGLAQLAKKDKALLTLLSKTPSRDIIQKQSLKKFPAFDKAFSNFLSMHGHRETDFDYYVPTWVEAPWVVLDNLKLIITTPQTKTPLEKEYEIKIANQAAQAQLFSKLPQDLHFFYYEILRLVRAYTSLDDIEHYQTTRLTLPIRKGTLAMGKLLKKAGIVKDPYDVFFCHMDSLQQFVEGKLTKAQLKEVISTEKTSYLKNKERTPVWDLQAEEATQNSSNSSQMTGLAGSPGVAEGKVFIVHSTEDFAKFPKNAVLVARTTNPAWTPLFYNACALITESGGPLSHGAVTAREMKLPAVMSVRNVLKTLKNGQKVRVNGSKGIVEIVK</sequence>
<dbReference type="GO" id="GO:0005524">
    <property type="term" value="F:ATP binding"/>
    <property type="evidence" value="ECO:0007669"/>
    <property type="project" value="InterPro"/>
</dbReference>
<reference evidence="3" key="1">
    <citation type="submission" date="2019-04" db="EMBL/GenBank/DDBJ databases">
        <title>Evolution of Biomass-Degrading Anaerobic Consortia Revealed by Metagenomics.</title>
        <authorList>
            <person name="Peng X."/>
        </authorList>
    </citation>
    <scope>NUCLEOTIDE SEQUENCE</scope>
    <source>
        <strain evidence="3">SIG66</strain>
    </source>
</reference>
<proteinExistence type="predicted"/>
<evidence type="ECO:0000259" key="2">
    <source>
        <dbReference type="Pfam" id="PF01326"/>
    </source>
</evidence>
<dbReference type="SUPFAM" id="SSF52009">
    <property type="entry name" value="Phosphohistidine domain"/>
    <property type="match status" value="1"/>
</dbReference>
<dbReference type="Proteomes" id="UP000725649">
    <property type="component" value="Unassembled WGS sequence"/>
</dbReference>
<dbReference type="SUPFAM" id="SSF56059">
    <property type="entry name" value="Glutathione synthetase ATP-binding domain-like"/>
    <property type="match status" value="1"/>
</dbReference>
<dbReference type="InterPro" id="IPR013815">
    <property type="entry name" value="ATP_grasp_subdomain_1"/>
</dbReference>
<feature type="domain" description="Pyruvate phosphate dikinase AMP/ATP-binding" evidence="2">
    <location>
        <begin position="19"/>
        <end position="316"/>
    </location>
</feature>
<dbReference type="Pfam" id="PF00391">
    <property type="entry name" value="PEP-utilizers"/>
    <property type="match status" value="1"/>
</dbReference>
<comment type="caution">
    <text evidence="3">The sequence shown here is derived from an EMBL/GenBank/DDBJ whole genome shotgun (WGS) entry which is preliminary data.</text>
</comment>
<name>A0A928DMX2_9BACT</name>
<dbReference type="Pfam" id="PF01326">
    <property type="entry name" value="PPDK_N"/>
    <property type="match status" value="1"/>
</dbReference>
<dbReference type="PANTHER" id="PTHR43615">
    <property type="entry name" value="PHOSPHOENOLPYRUVATE SYNTHASE-RELATED"/>
    <property type="match status" value="1"/>
</dbReference>
<protein>
    <submittedName>
        <fullName evidence="3">Phosphoenolpyruvate synthase</fullName>
    </submittedName>
</protein>
<organism evidence="3 4">
    <name type="scientific">Candidatus Avelusimicrobium gallicola</name>
    <dbReference type="NCBI Taxonomy" id="2562704"/>
    <lineage>
        <taxon>Bacteria</taxon>
        <taxon>Pseudomonadati</taxon>
        <taxon>Elusimicrobiota</taxon>
        <taxon>Elusimicrobia</taxon>
        <taxon>Elusimicrobiales</taxon>
        <taxon>Elusimicrobiaceae</taxon>
        <taxon>Candidatus Avelusimicrobium</taxon>
    </lineage>
</organism>
<dbReference type="InterPro" id="IPR036637">
    <property type="entry name" value="Phosphohistidine_dom_sf"/>
</dbReference>
<dbReference type="EMBL" id="SUVG01000001">
    <property type="protein sequence ID" value="MBE6420697.1"/>
    <property type="molecule type" value="Genomic_DNA"/>
</dbReference>
<evidence type="ECO:0000313" key="4">
    <source>
        <dbReference type="Proteomes" id="UP000725649"/>
    </source>
</evidence>
<gene>
    <name evidence="3" type="ORF">E7027_00905</name>
</gene>